<sequence>MMLAVIAVGLIGRYLTMSPAPPAAGDLGTIPAAMASPVQQAVTIPAAPATKAAGKKPATSAAAPSAFHLSASAPVSIRVPSVGIKSHLLTVGLNTNQTIEVPTTAAEAAWYRLGPTPGALGPAVILGHVDSTSGPGVFYKLGALRPGQRIEVTRADGSLAYFRVDAVDSYLKDQFPSQAVYGPIDYAGLRLITCGGRFNTTTHHYESNTVVFASLTRS</sequence>
<dbReference type="EMBL" id="JACCFW010000001">
    <property type="protein sequence ID" value="NYJ74923.1"/>
    <property type="molecule type" value="Genomic_DNA"/>
</dbReference>
<comment type="caution">
    <text evidence="2">The sequence shown here is derived from an EMBL/GenBank/DDBJ whole genome shotgun (WGS) entry which is preliminary data.</text>
</comment>
<dbReference type="Gene3D" id="2.40.260.10">
    <property type="entry name" value="Sortase"/>
    <property type="match status" value="1"/>
</dbReference>
<evidence type="ECO:0000313" key="3">
    <source>
        <dbReference type="Proteomes" id="UP000571817"/>
    </source>
</evidence>
<proteinExistence type="predicted"/>
<dbReference type="NCBIfam" id="NF033748">
    <property type="entry name" value="class_F_sortase"/>
    <property type="match status" value="1"/>
</dbReference>
<evidence type="ECO:0000313" key="2">
    <source>
        <dbReference type="EMBL" id="NYJ74923.1"/>
    </source>
</evidence>
<name>A0A853DFW4_9MICO</name>
<dbReference type="GO" id="GO:0016787">
    <property type="term" value="F:hydrolase activity"/>
    <property type="evidence" value="ECO:0007669"/>
    <property type="project" value="UniProtKB-KW"/>
</dbReference>
<reference evidence="2 3" key="1">
    <citation type="submission" date="2020-07" db="EMBL/GenBank/DDBJ databases">
        <title>Sequencing the genomes of 1000 actinobacteria strains.</title>
        <authorList>
            <person name="Klenk H.-P."/>
        </authorList>
    </citation>
    <scope>NUCLEOTIDE SEQUENCE [LARGE SCALE GENOMIC DNA]</scope>
    <source>
        <strain evidence="2 3">DSM 29531</strain>
    </source>
</reference>
<dbReference type="CDD" id="cd05829">
    <property type="entry name" value="Sortase_F"/>
    <property type="match status" value="1"/>
</dbReference>
<keyword evidence="3" id="KW-1185">Reference proteome</keyword>
<organism evidence="2 3">
    <name type="scientific">Allobranchiibius huperziae</name>
    <dbReference type="NCBI Taxonomy" id="1874116"/>
    <lineage>
        <taxon>Bacteria</taxon>
        <taxon>Bacillati</taxon>
        <taxon>Actinomycetota</taxon>
        <taxon>Actinomycetes</taxon>
        <taxon>Micrococcales</taxon>
        <taxon>Dermacoccaceae</taxon>
        <taxon>Allobranchiibius</taxon>
    </lineage>
</organism>
<dbReference type="InterPro" id="IPR005754">
    <property type="entry name" value="Sortase"/>
</dbReference>
<accession>A0A853DFW4</accession>
<gene>
    <name evidence="2" type="ORF">HNR15_001886</name>
</gene>
<dbReference type="Proteomes" id="UP000571817">
    <property type="component" value="Unassembled WGS sequence"/>
</dbReference>
<protein>
    <submittedName>
        <fullName evidence="2">Sortase (Surface protein transpeptidase)</fullName>
    </submittedName>
</protein>
<dbReference type="AlphaFoldDB" id="A0A853DFW4"/>
<dbReference type="InterPro" id="IPR023365">
    <property type="entry name" value="Sortase_dom-sf"/>
</dbReference>
<dbReference type="Pfam" id="PF04203">
    <property type="entry name" value="Sortase"/>
    <property type="match status" value="1"/>
</dbReference>
<dbReference type="SUPFAM" id="SSF63817">
    <property type="entry name" value="Sortase"/>
    <property type="match status" value="1"/>
</dbReference>
<evidence type="ECO:0000256" key="1">
    <source>
        <dbReference type="ARBA" id="ARBA00022801"/>
    </source>
</evidence>
<keyword evidence="1" id="KW-0378">Hydrolase</keyword>
<dbReference type="InterPro" id="IPR042001">
    <property type="entry name" value="Sortase_F"/>
</dbReference>